<dbReference type="InterPro" id="IPR017850">
    <property type="entry name" value="Alkaline_phosphatase_core_sf"/>
</dbReference>
<dbReference type="GO" id="GO:0005737">
    <property type="term" value="C:cytoplasm"/>
    <property type="evidence" value="ECO:0007669"/>
    <property type="project" value="TreeGrafter"/>
</dbReference>
<accession>A0A936ZYQ0</accession>
<sequence length="480" mass="52787">MDDRRAPFRQVVLICSDEHDPRHSGFGGSTLVKTPHLDRLAAQGAQFTRCWTPSPLCVPARASLATGLWVHQHRCWDNAIAYDGGLPSWGHRLRAAGIRVESIGKLHYRDAQADTGFDRQHEPMHLAEGKGQVWGSVRDPLPEVGGGAPLFKRMGAGESDYNRFDRRVAQKAADWIAARGREGDAAPAALFVGLVAPHFPLVVPQPYLDLYPPDSLPMPKLRPQDGYTRHPWVERLANYNRLDEQLGSDAQRRLAMACYFGLVSFMDEQVGRVLRAIDESGMAEDTLVLYFSDHGDNLGARGLWNKSVLYRESTAVPMLLRGRGIAARAVQTPASLVDVFPTVLQALGVEPPAELPGRSLLDQLERPDPHRCVLSEYHAIGSPTGAFMLAAGDWKLHEYVGYPPELFDLANDPQELHDLAASPAHAGVLRELQAVLRERLDPLRVDRLAKDDQNRLVQASGGREAALAIGRIGATPAPRG</sequence>
<dbReference type="EMBL" id="JAEQNA010000010">
    <property type="protein sequence ID" value="MBL0422909.1"/>
    <property type="molecule type" value="Genomic_DNA"/>
</dbReference>
<dbReference type="GO" id="GO:0046872">
    <property type="term" value="F:metal ion binding"/>
    <property type="evidence" value="ECO:0007669"/>
    <property type="project" value="UniProtKB-KW"/>
</dbReference>
<keyword evidence="2 4" id="KW-0378">Hydrolase</keyword>
<evidence type="ECO:0000256" key="1">
    <source>
        <dbReference type="ARBA" id="ARBA00022723"/>
    </source>
</evidence>
<dbReference type="GO" id="GO:0008484">
    <property type="term" value="F:sulfuric ester hydrolase activity"/>
    <property type="evidence" value="ECO:0007669"/>
    <property type="project" value="TreeGrafter"/>
</dbReference>
<dbReference type="RefSeq" id="WP_201686043.1">
    <property type="nucleotide sequence ID" value="NZ_JAEQNA010000010.1"/>
</dbReference>
<evidence type="ECO:0000313" key="4">
    <source>
        <dbReference type="EMBL" id="MBL0422909.1"/>
    </source>
</evidence>
<keyword evidence="5" id="KW-1185">Reference proteome</keyword>
<dbReference type="PANTHER" id="PTHR45953">
    <property type="entry name" value="IDURONATE 2-SULFATASE"/>
    <property type="match status" value="1"/>
</dbReference>
<evidence type="ECO:0000313" key="5">
    <source>
        <dbReference type="Proteomes" id="UP000613011"/>
    </source>
</evidence>
<gene>
    <name evidence="4" type="ORF">JI739_21415</name>
</gene>
<evidence type="ECO:0000256" key="2">
    <source>
        <dbReference type="ARBA" id="ARBA00022801"/>
    </source>
</evidence>
<dbReference type="Proteomes" id="UP000613011">
    <property type="component" value="Unassembled WGS sequence"/>
</dbReference>
<dbReference type="CDD" id="cd16037">
    <property type="entry name" value="sulfatase_like"/>
    <property type="match status" value="1"/>
</dbReference>
<proteinExistence type="predicted"/>
<protein>
    <submittedName>
        <fullName evidence="4">Sulfatase-like hydrolase/transferase</fullName>
    </submittedName>
</protein>
<comment type="caution">
    <text evidence="4">The sequence shown here is derived from an EMBL/GenBank/DDBJ whole genome shotgun (WGS) entry which is preliminary data.</text>
</comment>
<feature type="domain" description="Sulfatase N-terminal" evidence="3">
    <location>
        <begin position="10"/>
        <end position="349"/>
    </location>
</feature>
<dbReference type="InterPro" id="IPR000917">
    <property type="entry name" value="Sulfatase_N"/>
</dbReference>
<dbReference type="SUPFAM" id="SSF53649">
    <property type="entry name" value="Alkaline phosphatase-like"/>
    <property type="match status" value="1"/>
</dbReference>
<dbReference type="Gene3D" id="3.40.720.10">
    <property type="entry name" value="Alkaline Phosphatase, subunit A"/>
    <property type="match status" value="1"/>
</dbReference>
<evidence type="ECO:0000259" key="3">
    <source>
        <dbReference type="Pfam" id="PF00884"/>
    </source>
</evidence>
<dbReference type="AlphaFoldDB" id="A0A936ZYQ0"/>
<name>A0A936ZYQ0_9BURK</name>
<organism evidence="4 5">
    <name type="scientific">Ramlibacter aurantiacus</name>
    <dbReference type="NCBI Taxonomy" id="2801330"/>
    <lineage>
        <taxon>Bacteria</taxon>
        <taxon>Pseudomonadati</taxon>
        <taxon>Pseudomonadota</taxon>
        <taxon>Betaproteobacteria</taxon>
        <taxon>Burkholderiales</taxon>
        <taxon>Comamonadaceae</taxon>
        <taxon>Ramlibacter</taxon>
    </lineage>
</organism>
<reference evidence="4" key="1">
    <citation type="submission" date="2021-01" db="EMBL/GenBank/DDBJ databases">
        <title>Ramlibacter sp. strain AW1 16S ribosomal RNA gene Genome sequencing and assembly.</title>
        <authorList>
            <person name="Kang M."/>
        </authorList>
    </citation>
    <scope>NUCLEOTIDE SEQUENCE</scope>
    <source>
        <strain evidence="4">AW1</strain>
    </source>
</reference>
<keyword evidence="1" id="KW-0479">Metal-binding</keyword>
<dbReference type="Pfam" id="PF00884">
    <property type="entry name" value="Sulfatase"/>
    <property type="match status" value="1"/>
</dbReference>
<dbReference type="PANTHER" id="PTHR45953:SF1">
    <property type="entry name" value="IDURONATE 2-SULFATASE"/>
    <property type="match status" value="1"/>
</dbReference>